<dbReference type="InterPro" id="IPR005814">
    <property type="entry name" value="Aminotrans_3"/>
</dbReference>
<dbReference type="PROSITE" id="PS00600">
    <property type="entry name" value="AA_TRANSFER_CLASS_3"/>
    <property type="match status" value="1"/>
</dbReference>
<evidence type="ECO:0000256" key="2">
    <source>
        <dbReference type="ARBA" id="ARBA00022898"/>
    </source>
</evidence>
<dbReference type="PANTHER" id="PTHR43713:SF3">
    <property type="entry name" value="GLUTAMATE-1-SEMIALDEHYDE 2,1-AMINOMUTASE 1, CHLOROPLASTIC-RELATED"/>
    <property type="match status" value="1"/>
</dbReference>
<dbReference type="SUPFAM" id="SSF56112">
    <property type="entry name" value="Protein kinase-like (PK-like)"/>
    <property type="match status" value="1"/>
</dbReference>
<dbReference type="InterPro" id="IPR015424">
    <property type="entry name" value="PyrdxlP-dep_Trfase"/>
</dbReference>
<dbReference type="PROSITE" id="PS50011">
    <property type="entry name" value="PROTEIN_KINASE_DOM"/>
    <property type="match status" value="1"/>
</dbReference>
<dbReference type="Gene3D" id="1.10.510.10">
    <property type="entry name" value="Transferase(Phosphotransferase) domain 1"/>
    <property type="match status" value="1"/>
</dbReference>
<dbReference type="GO" id="GO:0005524">
    <property type="term" value="F:ATP binding"/>
    <property type="evidence" value="ECO:0007669"/>
    <property type="project" value="InterPro"/>
</dbReference>
<dbReference type="InterPro" id="IPR049704">
    <property type="entry name" value="Aminotrans_3_PPA_site"/>
</dbReference>
<dbReference type="GO" id="GO:0004672">
    <property type="term" value="F:protein kinase activity"/>
    <property type="evidence" value="ECO:0007669"/>
    <property type="project" value="InterPro"/>
</dbReference>
<evidence type="ECO:0000313" key="4">
    <source>
        <dbReference type="EMBL" id="AKL71639.1"/>
    </source>
</evidence>
<dbReference type="SMART" id="SM00220">
    <property type="entry name" value="S_TKc"/>
    <property type="match status" value="1"/>
</dbReference>
<dbReference type="Pfam" id="PF03109">
    <property type="entry name" value="ABC1"/>
    <property type="match status" value="1"/>
</dbReference>
<dbReference type="InterPro" id="IPR015421">
    <property type="entry name" value="PyrdxlP-dep_Trfase_major"/>
</dbReference>
<dbReference type="InterPro" id="IPR011009">
    <property type="entry name" value="Kinase-like_dom_sf"/>
</dbReference>
<gene>
    <name evidence="4" type="primary">nocF</name>
</gene>
<dbReference type="SUPFAM" id="SSF53383">
    <property type="entry name" value="PLP-dependent transferases"/>
    <property type="match status" value="1"/>
</dbReference>
<dbReference type="AlphaFoldDB" id="A0A186QIJ6"/>
<name>A0A186QIJ6_9NOSO</name>
<dbReference type="InterPro" id="IPR004147">
    <property type="entry name" value="ABC1_dom"/>
</dbReference>
<dbReference type="CDD" id="cd05121">
    <property type="entry name" value="ABC1_ADCK3-like"/>
    <property type="match status" value="1"/>
</dbReference>
<evidence type="ECO:0000259" key="3">
    <source>
        <dbReference type="PROSITE" id="PS50011"/>
    </source>
</evidence>
<dbReference type="GO" id="GO:0030170">
    <property type="term" value="F:pyridoxal phosphate binding"/>
    <property type="evidence" value="ECO:0007669"/>
    <property type="project" value="InterPro"/>
</dbReference>
<dbReference type="EMBL" id="KP143720">
    <property type="protein sequence ID" value="AKL71639.1"/>
    <property type="molecule type" value="Genomic_DNA"/>
</dbReference>
<reference evidence="4" key="1">
    <citation type="journal article" date="2017" name="PLoS ONE">
        <title>The cyanobacterial metabolite nocuolin a is a natural oxadiazine that triggers apoptosis in human cancer cells.</title>
        <authorList>
            <person name="Voracova K."/>
            <person name="Hajek J."/>
            <person name="Mares J."/>
            <person name="Urajova P."/>
            <person name="Kuzma M."/>
            <person name="Cheel J."/>
            <person name="Villunger A."/>
            <person name="Kapuscik A."/>
            <person name="Bally M."/>
            <person name="Novak P."/>
            <person name="Kabelac M."/>
            <person name="Krumschnabel G."/>
            <person name="Lukes M."/>
            <person name="Voloshko L."/>
            <person name="Kopecky J."/>
            <person name="Hrouzek P."/>
        </authorList>
    </citation>
    <scope>NUCLEOTIDE SEQUENCE</scope>
    <source>
        <strain evidence="4">CCAP 1453/38</strain>
    </source>
</reference>
<dbReference type="Gene3D" id="3.90.1150.10">
    <property type="entry name" value="Aspartate Aminotransferase, domain 1"/>
    <property type="match status" value="1"/>
</dbReference>
<organism evidence="4">
    <name type="scientific">Nostoc sp. CCAP 1453/38</name>
    <dbReference type="NCBI Taxonomy" id="1570104"/>
    <lineage>
        <taxon>Bacteria</taxon>
        <taxon>Bacillati</taxon>
        <taxon>Cyanobacteriota</taxon>
        <taxon>Cyanophyceae</taxon>
        <taxon>Nostocales</taxon>
        <taxon>Nostocaceae</taxon>
        <taxon>Nostoc</taxon>
    </lineage>
</organism>
<proteinExistence type="predicted"/>
<sequence>MLLQLLKFISVTFIYLCGYFITTLGSNKEERVLKQGQWIYRYFLKMGPVYIKIGQILATRSDLIPQNWVKILRELQDNVPHMNEADTRKVITKDLPQAFEKVFSEFSFQPLATGSIAQVHSATLLTGQKVAVKVVKKNVRHQLKQNLDIIQFFVNILNFLLPSVQELGLPKRLQELRTLLIIQADMKQEAEKQEAVYTNFKNHPYVRVPAVIQDLSTSNLLFMEFVEGIPGKDVHKVELKRNLVAQRFQDTIYTMLYMHGLCHGDPHPGNVFFTKDGSIILLDYGITVQLSEDEKWGLSSFYYACTRKEWEIAVERFTQHFVTDKDYLIQNWSDYAEAIQRVLQYHFDINTTQWSTVSYFQDVSKVLRKYRARYTTNFTKVELVFLSCEGFASQIDPNIDIWENARKFTDRYSPYISPEVRDTFDAYFQKTSPSSLAMRDRANNSIVAPTHIHRYFFPSTYPVFVKKAYNSKVEDFDGNVFVDISCGYGPHLLGYAHPAINQALSECLANGFVNAIGSEAELKLAEMVVEALPGAEKAILSNSGTESILQALRLCRAYKKKDRVAKFEGHYHGFSDQGMVSSWFRFTGEKFDPQPIAGTQGSDSATVKNTLILQYGHTEGLERLRKEASELACVICEPMPSLLANYDIEFLSKLREICTEFDIPLIFDEVVSGFRVAYGGVQNLAGIFPDLTCLGKVIGGGLPCGAVVGKQKIIDIGRSSQDPFSDYEKKAFVGGTMSGNSITCVAGTAALTYLKTHPEIYVQLENNTNWLSQRLVEIGRSHGVPIQVKANRSIFSLTFSHKPAKYFREKQAGSNFKVNLALAYYMRKHGIYMPELHTLMLSAAHTQEDLDLICTAFDLSLQEMIEDRFFTL</sequence>
<evidence type="ECO:0000256" key="1">
    <source>
        <dbReference type="ARBA" id="ARBA00001933"/>
    </source>
</evidence>
<protein>
    <submittedName>
        <fullName evidence="4">NocF</fullName>
    </submittedName>
</protein>
<dbReference type="InterPro" id="IPR000719">
    <property type="entry name" value="Prot_kinase_dom"/>
</dbReference>
<keyword evidence="2" id="KW-0663">Pyridoxal phosphate</keyword>
<comment type="cofactor">
    <cofactor evidence="1">
        <name>pyridoxal 5'-phosphate</name>
        <dbReference type="ChEBI" id="CHEBI:597326"/>
    </cofactor>
</comment>
<accession>A0A186QIJ6</accession>
<dbReference type="InterPro" id="IPR015422">
    <property type="entry name" value="PyrdxlP-dep_Trfase_small"/>
</dbReference>
<dbReference type="Gene3D" id="3.40.640.10">
    <property type="entry name" value="Type I PLP-dependent aspartate aminotransferase-like (Major domain)"/>
    <property type="match status" value="1"/>
</dbReference>
<dbReference type="GO" id="GO:0008483">
    <property type="term" value="F:transaminase activity"/>
    <property type="evidence" value="ECO:0007669"/>
    <property type="project" value="InterPro"/>
</dbReference>
<feature type="domain" description="Protein kinase" evidence="3">
    <location>
        <begin position="105"/>
        <end position="575"/>
    </location>
</feature>
<dbReference type="Pfam" id="PF00202">
    <property type="entry name" value="Aminotran_3"/>
    <property type="match status" value="1"/>
</dbReference>
<dbReference type="PANTHER" id="PTHR43713">
    <property type="entry name" value="GLUTAMATE-1-SEMIALDEHYDE 2,1-AMINOMUTASE"/>
    <property type="match status" value="1"/>
</dbReference>